<dbReference type="AlphaFoldDB" id="A0A1S9I1M8"/>
<keyword evidence="3 8" id="KW-0812">Transmembrane</keyword>
<comment type="caution">
    <text evidence="10">The sequence shown here is derived from an EMBL/GenBank/DDBJ whole genome shotgun (WGS) entry which is preliminary data.</text>
</comment>
<evidence type="ECO:0000256" key="4">
    <source>
        <dbReference type="ARBA" id="ARBA00022989"/>
    </source>
</evidence>
<dbReference type="Pfam" id="PF02659">
    <property type="entry name" value="Mntp"/>
    <property type="match status" value="1"/>
</dbReference>
<evidence type="ECO:0000256" key="5">
    <source>
        <dbReference type="ARBA" id="ARBA00023065"/>
    </source>
</evidence>
<evidence type="ECO:0000313" key="11">
    <source>
        <dbReference type="Proteomes" id="UP000190206"/>
    </source>
</evidence>
<dbReference type="GO" id="GO:0005384">
    <property type="term" value="F:manganese ion transmembrane transporter activity"/>
    <property type="evidence" value="ECO:0007669"/>
    <property type="project" value="UniProtKB-UniRule"/>
</dbReference>
<feature type="transmembrane region" description="Helical" evidence="8">
    <location>
        <begin position="6"/>
        <end position="26"/>
    </location>
</feature>
<comment type="similarity">
    <text evidence="8">Belongs to the MntP (TC 9.B.29) family.</text>
</comment>
<dbReference type="HAMAP" id="MF_01521">
    <property type="entry name" value="MntP_pump"/>
    <property type="match status" value="1"/>
</dbReference>
<evidence type="ECO:0000313" key="10">
    <source>
        <dbReference type="EMBL" id="OOO64233.1"/>
    </source>
</evidence>
<organism evidence="10 12">
    <name type="scientific">Clostridium tepidum</name>
    <dbReference type="NCBI Taxonomy" id="1962263"/>
    <lineage>
        <taxon>Bacteria</taxon>
        <taxon>Bacillati</taxon>
        <taxon>Bacillota</taxon>
        <taxon>Clostridia</taxon>
        <taxon>Eubacteriales</taxon>
        <taxon>Clostridiaceae</taxon>
        <taxon>Clostridium</taxon>
    </lineage>
</organism>
<keyword evidence="1 8" id="KW-0813">Transport</keyword>
<dbReference type="InterPro" id="IPR022929">
    <property type="entry name" value="Put_MntP"/>
</dbReference>
<feature type="transmembrane region" description="Helical" evidence="8">
    <location>
        <begin position="100"/>
        <end position="121"/>
    </location>
</feature>
<feature type="transmembrane region" description="Helical" evidence="8">
    <location>
        <begin position="164"/>
        <end position="182"/>
    </location>
</feature>
<feature type="transmembrane region" description="Helical" evidence="8">
    <location>
        <begin position="127"/>
        <end position="152"/>
    </location>
</feature>
<keyword evidence="4 8" id="KW-1133">Transmembrane helix</keyword>
<keyword evidence="5 8" id="KW-0406">Ion transport</keyword>
<dbReference type="PANTHER" id="PTHR35529">
    <property type="entry name" value="MANGANESE EFFLUX PUMP MNTP-RELATED"/>
    <property type="match status" value="1"/>
</dbReference>
<feature type="transmembrane region" description="Helical" evidence="8">
    <location>
        <begin position="64"/>
        <end position="88"/>
    </location>
</feature>
<gene>
    <name evidence="8" type="primary">mntP</name>
    <name evidence="9" type="ORF">BS637_04670</name>
    <name evidence="10" type="ORF">BS638_11320</name>
</gene>
<proteinExistence type="inferred from homology"/>
<evidence type="ECO:0000256" key="3">
    <source>
        <dbReference type="ARBA" id="ARBA00022692"/>
    </source>
</evidence>
<keyword evidence="7 8" id="KW-0464">Manganese</keyword>
<evidence type="ECO:0000256" key="7">
    <source>
        <dbReference type="ARBA" id="ARBA00023211"/>
    </source>
</evidence>
<feature type="transmembrane region" description="Helical" evidence="8">
    <location>
        <begin position="38"/>
        <end position="58"/>
    </location>
</feature>
<accession>A0A1S9I1M8</accession>
<evidence type="ECO:0000313" key="12">
    <source>
        <dbReference type="Proteomes" id="UP000190256"/>
    </source>
</evidence>
<name>A0A1S9I1M8_9CLOT</name>
<keyword evidence="11" id="KW-1185">Reference proteome</keyword>
<dbReference type="PANTHER" id="PTHR35529:SF1">
    <property type="entry name" value="MANGANESE EFFLUX PUMP MNTP-RELATED"/>
    <property type="match status" value="1"/>
</dbReference>
<comment type="function">
    <text evidence="8">Probably functions as a manganese efflux pump.</text>
</comment>
<keyword evidence="6 8" id="KW-0472">Membrane</keyword>
<dbReference type="InterPro" id="IPR003810">
    <property type="entry name" value="Mntp/YtaF"/>
</dbReference>
<reference evidence="9 11" key="1">
    <citation type="submission" date="2016-12" db="EMBL/GenBank/DDBJ databases">
        <title>Clostridium tepidum sp. nov., a close relative of Clostridium sporogenes and Clostridium botulinum Group I.</title>
        <authorList>
            <person name="Dobritsa A.P."/>
            <person name="Kutumbaka K."/>
            <person name="Werner K."/>
            <person name="Samadpour M."/>
        </authorList>
    </citation>
    <scope>NUCLEOTIDE SEQUENCE [LARGE SCALE GENOMIC DNA]</scope>
    <source>
        <strain evidence="9 11">PE</strain>
    </source>
</reference>
<evidence type="ECO:0000256" key="1">
    <source>
        <dbReference type="ARBA" id="ARBA00022448"/>
    </source>
</evidence>
<dbReference type="EMBL" id="MRAD01000003">
    <property type="protein sequence ID" value="OOO63105.1"/>
    <property type="molecule type" value="Genomic_DNA"/>
</dbReference>
<sequence>MELAELFFLALALSLDAFGIILCISINKNSTFKSIITFVFSFGFFQFALSFLGGYIGINFNKYIFPIPTFVGGVIIIVIGILMLLDGFNEKEKSILFNKSMYFILGISVSIDALVIGFTTLSHISNLFDLLICSLFVGVITAIVCTLGVILSKYIKKIAIISSYIDYIGGAILIFIGLKMLFF</sequence>
<dbReference type="Proteomes" id="UP000190256">
    <property type="component" value="Unassembled WGS sequence"/>
</dbReference>
<dbReference type="RefSeq" id="WP_078023609.1">
    <property type="nucleotide sequence ID" value="NZ_JADPGM010000002.1"/>
</dbReference>
<protein>
    <recommendedName>
        <fullName evidence="8">Putative manganese efflux pump MntP</fullName>
    </recommendedName>
</protein>
<reference evidence="10 12" key="2">
    <citation type="submission" date="2016-12" db="EMBL/GenBank/DDBJ databases">
        <title>Clostridium tepidum sp. nov., a close relative of Clostridium sporogenes and Clostridium botulinum Group I.</title>
        <authorList>
            <person name="Dobritsa A.P."/>
            <person name="Kutumbaka K.K."/>
            <person name="Werner K."/>
            <person name="Wiedmann M."/>
            <person name="Asmus A."/>
            <person name="Samadpour M."/>
        </authorList>
    </citation>
    <scope>NUCLEOTIDE SEQUENCE [LARGE SCALE GENOMIC DNA]</scope>
    <source>
        <strain evidence="10 12">IEH 97212</strain>
    </source>
</reference>
<dbReference type="Proteomes" id="UP000190206">
    <property type="component" value="Unassembled WGS sequence"/>
</dbReference>
<evidence type="ECO:0000256" key="8">
    <source>
        <dbReference type="HAMAP-Rule" id="MF_01521"/>
    </source>
</evidence>
<evidence type="ECO:0000313" key="9">
    <source>
        <dbReference type="EMBL" id="OOO63105.1"/>
    </source>
</evidence>
<comment type="subcellular location">
    <subcellularLocation>
        <location evidence="8">Cell membrane</location>
        <topology evidence="8">Multi-pass membrane protein</topology>
    </subcellularLocation>
</comment>
<dbReference type="OrthoDB" id="1679700at2"/>
<dbReference type="STRING" id="1962263.BS637_04670"/>
<keyword evidence="2 8" id="KW-1003">Cell membrane</keyword>
<dbReference type="EMBL" id="MRAE01000033">
    <property type="protein sequence ID" value="OOO64233.1"/>
    <property type="molecule type" value="Genomic_DNA"/>
</dbReference>
<evidence type="ECO:0000256" key="2">
    <source>
        <dbReference type="ARBA" id="ARBA00022475"/>
    </source>
</evidence>
<dbReference type="GO" id="GO:0005886">
    <property type="term" value="C:plasma membrane"/>
    <property type="evidence" value="ECO:0007669"/>
    <property type="project" value="UniProtKB-SubCell"/>
</dbReference>
<evidence type="ECO:0000256" key="6">
    <source>
        <dbReference type="ARBA" id="ARBA00023136"/>
    </source>
</evidence>